<keyword evidence="7" id="KW-0282">Flagellum</keyword>
<dbReference type="InterPro" id="IPR015943">
    <property type="entry name" value="WD40/YVTN_repeat-like_dom_sf"/>
</dbReference>
<keyword evidence="4" id="KW-0853">WD repeat</keyword>
<dbReference type="Gene3D" id="1.25.40.470">
    <property type="match status" value="1"/>
</dbReference>
<dbReference type="OrthoDB" id="408728at2759"/>
<evidence type="ECO:0000256" key="1">
    <source>
        <dbReference type="ARBA" id="ARBA00004138"/>
    </source>
</evidence>
<feature type="repeat" description="WD" evidence="4">
    <location>
        <begin position="9"/>
        <end position="41"/>
    </location>
</feature>
<dbReference type="InterPro" id="IPR001680">
    <property type="entry name" value="WD40_rpt"/>
</dbReference>
<keyword evidence="2" id="KW-0969">Cilium</keyword>
<evidence type="ECO:0000256" key="2">
    <source>
        <dbReference type="ARBA" id="ARBA00023069"/>
    </source>
</evidence>
<organism evidence="7 8">
    <name type="scientific">Tribonema minus</name>
    <dbReference type="NCBI Taxonomy" id="303371"/>
    <lineage>
        <taxon>Eukaryota</taxon>
        <taxon>Sar</taxon>
        <taxon>Stramenopiles</taxon>
        <taxon>Ochrophyta</taxon>
        <taxon>PX clade</taxon>
        <taxon>Xanthophyceae</taxon>
        <taxon>Tribonematales</taxon>
        <taxon>Tribonemataceae</taxon>
        <taxon>Tribonema</taxon>
    </lineage>
</organism>
<keyword evidence="3" id="KW-0966">Cell projection</keyword>
<evidence type="ECO:0000313" key="8">
    <source>
        <dbReference type="Proteomes" id="UP000664859"/>
    </source>
</evidence>
<dbReference type="Pfam" id="PF23335">
    <property type="entry name" value="Beta-prop_IFT80_2nd"/>
    <property type="match status" value="1"/>
</dbReference>
<protein>
    <submittedName>
        <fullName evidence="7">Intraflagellar transport protein 80</fullName>
    </submittedName>
</protein>
<gene>
    <name evidence="7" type="ORF">JKP88DRAFT_259545</name>
</gene>
<comment type="subcellular location">
    <subcellularLocation>
        <location evidence="1">Cell projection</location>
        <location evidence="1">Cilium</location>
    </subcellularLocation>
</comment>
<accession>A0A835ZN10</accession>
<dbReference type="InterPro" id="IPR056456">
    <property type="entry name" value="Beta-prop_IFT80_2nd"/>
</dbReference>
<feature type="domain" description="IFT80/172/WDR35 TPR" evidence="6">
    <location>
        <begin position="613"/>
        <end position="760"/>
    </location>
</feature>
<sequence>MKLQLKVCAAVHKEMVTAVAWTPDNELFTVSDDRTVHRWDMAGEPLGKVTTTEPYGTSMSWFPSVSKQVSDLFVMGCSDGTFRFFSRAGREEKKVDAHTGAVVRVAWSYDGSALCSCGEDGDVKVWSRSGNLRSTLMQNGTPVYAIAWSPDNEQIAAGAGRDIVAKGVQAGRRQTRWAAHDGAVTALDWCVAHDLLVSGGEDRTYRVWDAFGRALFASAPLGHVVTAVAWAPGGEAFAVGAFNALRVCDRTGWTRARERPQCGSVMAIAWAADGTQLVGGGGNGKLVVAQVVGRSLHWDRYEAVLVESHKVAIADVGGETREELEFARDRVVDMALGHGHLVVATASQCYVYAAPNWNTPHILDMRAPASLLALAAKHFLTVDALSGVQIWSYDGRQISAPKLPNLRPELLSRRTISLSADVLAALDRTDGKTVRLCDALTGRALAEGAVVHDCEVLEIGLSQFAPGLSERRLALIDRNRDLWLYALGGGQGGGGSKGRNKLHTQVDSAEWNDVCDCLVALADGRLVTWYHPSAAYVDKDLMALACSTREAPEFGKSPTVRAFLNGSVTVRRADGALLTARVPPYPALLHACAARGAWGEALRLCRFVADEGLWAACAAMALQARNLDVAEEALAAIKAVDKLEYILTIRAVPSEEGRSAELALCRRCPEEAEKILLQATPPLVHRAIKLNLRLFRWSRALELAVQYRSHVDTVLGYRQRHLAAFKKQETDARFLQYAEQVTVDWDVIAAKEEKELEDERTKARGGEHK</sequence>
<dbReference type="AlphaFoldDB" id="A0A835ZN10"/>
<dbReference type="SMART" id="SM00320">
    <property type="entry name" value="WD40"/>
    <property type="match status" value="7"/>
</dbReference>
<evidence type="ECO:0000256" key="4">
    <source>
        <dbReference type="PROSITE-ProRule" id="PRU00221"/>
    </source>
</evidence>
<dbReference type="EMBL" id="JAFCMP010000017">
    <property type="protein sequence ID" value="KAG5191643.1"/>
    <property type="molecule type" value="Genomic_DNA"/>
</dbReference>
<keyword evidence="8" id="KW-1185">Reference proteome</keyword>
<feature type="repeat" description="WD" evidence="4">
    <location>
        <begin position="177"/>
        <end position="209"/>
    </location>
</feature>
<dbReference type="PROSITE" id="PS50294">
    <property type="entry name" value="WD_REPEATS_REGION"/>
    <property type="match status" value="3"/>
</dbReference>
<dbReference type="Proteomes" id="UP000664859">
    <property type="component" value="Unassembled WGS sequence"/>
</dbReference>
<dbReference type="PANTHER" id="PTHR24098">
    <property type="entry name" value="OUTER SEGMENT 5"/>
    <property type="match status" value="1"/>
</dbReference>
<dbReference type="Gene3D" id="2.130.10.10">
    <property type="entry name" value="YVTN repeat-like/Quinoprotein amine dehydrogenase"/>
    <property type="match status" value="2"/>
</dbReference>
<evidence type="ECO:0000259" key="6">
    <source>
        <dbReference type="Pfam" id="PF23387"/>
    </source>
</evidence>
<dbReference type="Pfam" id="PF00400">
    <property type="entry name" value="WD40"/>
    <property type="match status" value="4"/>
</dbReference>
<comment type="caution">
    <text evidence="7">The sequence shown here is derived from an EMBL/GenBank/DDBJ whole genome shotgun (WGS) entry which is preliminary data.</text>
</comment>
<feature type="domain" description="IFT80 second beta-propeller" evidence="5">
    <location>
        <begin position="294"/>
        <end position="585"/>
    </location>
</feature>
<dbReference type="PANTHER" id="PTHR24098:SF0">
    <property type="entry name" value="OUTER SEGMENT 5"/>
    <property type="match status" value="1"/>
</dbReference>
<evidence type="ECO:0000313" key="7">
    <source>
        <dbReference type="EMBL" id="KAG5191643.1"/>
    </source>
</evidence>
<feature type="repeat" description="WD" evidence="4">
    <location>
        <begin position="95"/>
        <end position="127"/>
    </location>
</feature>
<dbReference type="GO" id="GO:0005929">
    <property type="term" value="C:cilium"/>
    <property type="evidence" value="ECO:0007669"/>
    <property type="project" value="UniProtKB-SubCell"/>
</dbReference>
<evidence type="ECO:0000256" key="3">
    <source>
        <dbReference type="ARBA" id="ARBA00023273"/>
    </source>
</evidence>
<dbReference type="GO" id="GO:0060271">
    <property type="term" value="P:cilium assembly"/>
    <property type="evidence" value="ECO:0007669"/>
    <property type="project" value="TreeGrafter"/>
</dbReference>
<reference evidence="7" key="1">
    <citation type="submission" date="2021-02" db="EMBL/GenBank/DDBJ databases">
        <title>First Annotated Genome of the Yellow-green Alga Tribonema minus.</title>
        <authorList>
            <person name="Mahan K.M."/>
        </authorList>
    </citation>
    <scope>NUCLEOTIDE SEQUENCE</scope>
    <source>
        <strain evidence="7">UTEX B ZZ1240</strain>
    </source>
</reference>
<dbReference type="GO" id="GO:0030992">
    <property type="term" value="C:intraciliary transport particle B"/>
    <property type="evidence" value="ECO:0007669"/>
    <property type="project" value="TreeGrafter"/>
</dbReference>
<dbReference type="InterPro" id="IPR036322">
    <property type="entry name" value="WD40_repeat_dom_sf"/>
</dbReference>
<dbReference type="InterPro" id="IPR056157">
    <property type="entry name" value="TPR_IFT80_172_dom"/>
</dbReference>
<dbReference type="SUPFAM" id="SSF50978">
    <property type="entry name" value="WD40 repeat-like"/>
    <property type="match status" value="2"/>
</dbReference>
<name>A0A835ZN10_9STRA</name>
<evidence type="ECO:0000259" key="5">
    <source>
        <dbReference type="Pfam" id="PF23335"/>
    </source>
</evidence>
<dbReference type="FunFam" id="1.25.40.470:FF:000007">
    <property type="entry name" value="Intraflagellar transport 80 homolog (Chlamydomonas)"/>
    <property type="match status" value="1"/>
</dbReference>
<dbReference type="PROSITE" id="PS50082">
    <property type="entry name" value="WD_REPEATS_2"/>
    <property type="match status" value="3"/>
</dbReference>
<dbReference type="Pfam" id="PF23387">
    <property type="entry name" value="TPR_IFT80_172"/>
    <property type="match status" value="1"/>
</dbReference>
<proteinExistence type="predicted"/>